<dbReference type="AlphaFoldDB" id="A0A423WPK6"/>
<organism evidence="2 3">
    <name type="scientific">Cytospora chrysosperma</name>
    <name type="common">Cytospora canker fungus</name>
    <name type="synonym">Sphaeria chrysosperma</name>
    <dbReference type="NCBI Taxonomy" id="252740"/>
    <lineage>
        <taxon>Eukaryota</taxon>
        <taxon>Fungi</taxon>
        <taxon>Dikarya</taxon>
        <taxon>Ascomycota</taxon>
        <taxon>Pezizomycotina</taxon>
        <taxon>Sordariomycetes</taxon>
        <taxon>Sordariomycetidae</taxon>
        <taxon>Diaporthales</taxon>
        <taxon>Cytosporaceae</taxon>
        <taxon>Cytospora</taxon>
    </lineage>
</organism>
<feature type="compositionally biased region" description="Basic and acidic residues" evidence="1">
    <location>
        <begin position="42"/>
        <end position="64"/>
    </location>
</feature>
<dbReference type="PANTHER" id="PTHR33604">
    <property type="entry name" value="OSJNBA0004B13.7 PROTEIN"/>
    <property type="match status" value="1"/>
</dbReference>
<name>A0A423WPK6_CYTCH</name>
<feature type="region of interest" description="Disordered" evidence="1">
    <location>
        <begin position="510"/>
        <end position="529"/>
    </location>
</feature>
<keyword evidence="3" id="KW-1185">Reference proteome</keyword>
<dbReference type="STRING" id="252740.A0A423WPK6"/>
<dbReference type="PANTHER" id="PTHR33604:SF3">
    <property type="entry name" value="OSJNBA0004B13.7 PROTEIN"/>
    <property type="match status" value="1"/>
</dbReference>
<gene>
    <name evidence="2" type="ORF">VSDG_00095</name>
</gene>
<dbReference type="EMBL" id="LJZO01000001">
    <property type="protein sequence ID" value="ROW05330.1"/>
    <property type="molecule type" value="Genomic_DNA"/>
</dbReference>
<proteinExistence type="predicted"/>
<evidence type="ECO:0000313" key="3">
    <source>
        <dbReference type="Proteomes" id="UP000284375"/>
    </source>
</evidence>
<dbReference type="Proteomes" id="UP000284375">
    <property type="component" value="Unassembled WGS sequence"/>
</dbReference>
<feature type="compositionally biased region" description="Pro residues" evidence="1">
    <location>
        <begin position="137"/>
        <end position="150"/>
    </location>
</feature>
<feature type="compositionally biased region" description="Low complexity" evidence="1">
    <location>
        <begin position="73"/>
        <end position="84"/>
    </location>
</feature>
<reference evidence="2 3" key="1">
    <citation type="submission" date="2015-09" db="EMBL/GenBank/DDBJ databases">
        <title>Host preference determinants of Valsa canker pathogens revealed by comparative genomics.</title>
        <authorList>
            <person name="Yin Z."/>
            <person name="Huang L."/>
        </authorList>
    </citation>
    <scope>NUCLEOTIDE SEQUENCE [LARGE SCALE GENOMIC DNA]</scope>
    <source>
        <strain evidence="2 3">YSFL</strain>
    </source>
</reference>
<feature type="region of interest" description="Disordered" evidence="1">
    <location>
        <begin position="42"/>
        <end position="93"/>
    </location>
</feature>
<protein>
    <recommendedName>
        <fullName evidence="4">Glycosyltransferase 2</fullName>
    </recommendedName>
</protein>
<evidence type="ECO:0000256" key="1">
    <source>
        <dbReference type="SAM" id="MobiDB-lite"/>
    </source>
</evidence>
<accession>A0A423WPK6</accession>
<dbReference type="OrthoDB" id="5397682at2759"/>
<sequence length="721" mass="79668">MLCGEGSSTGLPLEYIGVRYELKLETESSLSRILRRIPGARKTEDMRPPLDPEVGVTKKDDDLWIKGSGGGSSSSSRKPGSSHGWKAAPPRLPPRKTFRRIGLLLLAMAAAYVFIHNMPTDLKPATSRRPVYTYPSPNAPPGGVPKPNPPDAVGQAVGEKGTTSAAAHDYEGPIRFLELAQTLHAIDVTKGASAVNKNVLFAASSLRSAAILLPLACQMGKEMRAYVHFALTSRSEIPMQELRNVNGVDSSCQIIFHDARAEYSSTSTDERFEKSIERAFYHINNYMHPQAIIVDSSEAEEPLLLRSLRQQVTKSRLASALIELPEHAERLTWITKLDPASLAQWNRVNVDIVVHAHADASGSLIRLLKSLSAADYTACAVPHLTIELPEEIDPPTSQFLYNFQWPPRSASGPTSPNQLTLRHRILRRDDNEEESSARFLESFWPANPLFSHVLVLSPQVELSPNYFHFLRLAILEHRYSNRALHQAWDQRLFGISLDLPVTNLAGSEPLVPPSKLPGKPGDLELGSPPPDAPTPFLWQAPNSNAALIMGDKWAELHGFVSQSLEAQNGLQSVPNLLAEKAVSKDYPAWMEHALRLCRARGYWSLYPSKDLATKLATVHGDLYQPPEEYEDDGQDMKHSDEDEMVVRHETLLDSLPDDGLLRVNEMPVLSWDDKQTSLEALSEATKKYAAEFKRTVGGCKMVAASPDRSGQDLFCSGDDGI</sequence>
<evidence type="ECO:0008006" key="4">
    <source>
        <dbReference type="Google" id="ProtNLM"/>
    </source>
</evidence>
<comment type="caution">
    <text evidence="2">The sequence shown here is derived from an EMBL/GenBank/DDBJ whole genome shotgun (WGS) entry which is preliminary data.</text>
</comment>
<evidence type="ECO:0000313" key="2">
    <source>
        <dbReference type="EMBL" id="ROW05330.1"/>
    </source>
</evidence>
<feature type="region of interest" description="Disordered" evidence="1">
    <location>
        <begin position="132"/>
        <end position="163"/>
    </location>
</feature>